<evidence type="ECO:0000313" key="2">
    <source>
        <dbReference type="EMBL" id="SHM06952.1"/>
    </source>
</evidence>
<gene>
    <name evidence="2" type="ORF">SAMN02746066_00621</name>
</gene>
<dbReference type="AlphaFoldDB" id="A0A1M7FS47"/>
<dbReference type="RefSeq" id="WP_073282704.1">
    <property type="nucleotide sequence ID" value="NZ_FRCP01000006.1"/>
</dbReference>
<feature type="domain" description="HTH cro/C1-type" evidence="1">
    <location>
        <begin position="11"/>
        <end position="66"/>
    </location>
</feature>
<evidence type="ECO:0000259" key="1">
    <source>
        <dbReference type="PROSITE" id="PS50943"/>
    </source>
</evidence>
<proteinExistence type="predicted"/>
<name>A0A1M7FS47_9FIRM</name>
<dbReference type="CDD" id="cd00093">
    <property type="entry name" value="HTH_XRE"/>
    <property type="match status" value="1"/>
</dbReference>
<organism evidence="2 3">
    <name type="scientific">Anaerosporobacter mobilis DSM 15930</name>
    <dbReference type="NCBI Taxonomy" id="1120996"/>
    <lineage>
        <taxon>Bacteria</taxon>
        <taxon>Bacillati</taxon>
        <taxon>Bacillota</taxon>
        <taxon>Clostridia</taxon>
        <taxon>Lachnospirales</taxon>
        <taxon>Lachnospiraceae</taxon>
        <taxon>Anaerosporobacter</taxon>
    </lineage>
</organism>
<accession>A0A1M7FS47</accession>
<dbReference type="Proteomes" id="UP000184038">
    <property type="component" value="Unassembled WGS sequence"/>
</dbReference>
<dbReference type="EMBL" id="FRCP01000006">
    <property type="protein sequence ID" value="SHM06952.1"/>
    <property type="molecule type" value="Genomic_DNA"/>
</dbReference>
<dbReference type="InterPro" id="IPR001387">
    <property type="entry name" value="Cro/C1-type_HTH"/>
</dbReference>
<dbReference type="STRING" id="1120996.SAMN02746066_00621"/>
<reference evidence="2 3" key="1">
    <citation type="submission" date="2016-11" db="EMBL/GenBank/DDBJ databases">
        <authorList>
            <person name="Jaros S."/>
            <person name="Januszkiewicz K."/>
            <person name="Wedrychowicz H."/>
        </authorList>
    </citation>
    <scope>NUCLEOTIDE SEQUENCE [LARGE SCALE GENOMIC DNA]</scope>
    <source>
        <strain evidence="2 3">DSM 15930</strain>
    </source>
</reference>
<protein>
    <recommendedName>
        <fullName evidence="1">HTH cro/C1-type domain-containing protein</fullName>
    </recommendedName>
</protein>
<dbReference type="OrthoDB" id="2491297at2"/>
<dbReference type="Gene3D" id="1.10.260.40">
    <property type="entry name" value="lambda repressor-like DNA-binding domains"/>
    <property type="match status" value="1"/>
</dbReference>
<sequence length="518" mass="60635">MNNDMTFGMCLKLILTTFNIRMSQLAKAINVDSSLVNRWVHEKRIPAYTYLDSIAGYLNKFPANPMQLQILGELYKNVERIPPPDTDSNIDKIYWILHNSLNNSSRLQNKKINFSNKEAVNLGLNNAISLSNQDKLLYGIENIYYAFLSLLSLAILDTNNKNKKIYLSYHNNLDSLIFTDNNLNILKQKLLEAIKNDWQITFILRLDSSIGSIIRFIHFVLPLIKTGKLKLFYLTNYESFMTRKELYIVSAIGALSCFPSDSYSGIDCAFYLTNTSAIDVFTNYADLLIANNANDIIKHYKSDMNGIYYSTLTEVSEKRGNQYSYNNSFSKLLLPENMYLKFINQTDLSEQEKELSIYYYKKQYEGFYNNLHIHNFMDIYFISILDKLCEEKRLYLYTYAGIKIITMESQDIIDYLKYVIYIIKTYSTYQIAMVYHDSNDFIQNITLLIKERQLVLLEVFDTKRESDVRLSINDPVIVNAFVTYYNSLWQKISPINKDKQDIILLIEEYIKVLYKELQ</sequence>
<evidence type="ECO:0000313" key="3">
    <source>
        <dbReference type="Proteomes" id="UP000184038"/>
    </source>
</evidence>
<keyword evidence="3" id="KW-1185">Reference proteome</keyword>
<dbReference type="SUPFAM" id="SSF47413">
    <property type="entry name" value="lambda repressor-like DNA-binding domains"/>
    <property type="match status" value="1"/>
</dbReference>
<dbReference type="GO" id="GO:0003677">
    <property type="term" value="F:DNA binding"/>
    <property type="evidence" value="ECO:0007669"/>
    <property type="project" value="InterPro"/>
</dbReference>
<dbReference type="PROSITE" id="PS50943">
    <property type="entry name" value="HTH_CROC1"/>
    <property type="match status" value="1"/>
</dbReference>
<dbReference type="InterPro" id="IPR010982">
    <property type="entry name" value="Lambda_DNA-bd_dom_sf"/>
</dbReference>